<dbReference type="PANTHER" id="PTHR38591:SF1">
    <property type="entry name" value="BLL1000 PROTEIN"/>
    <property type="match status" value="1"/>
</dbReference>
<sequence>MKSRTLLIILFLFVLLLPLALFLQPKVKEPPASFSVADALGGIVEPGFARATLPRTFTFPIDHGPHPRFRTEWWYFTGNLHTTSGRRFGYQLTFFRSALTPAPVSRTSRWGTNDIFMAHFTITDVQGKRFHSFERISRAALGLAGAGGIPLAIHLEDWSAVGFSGKSLDTELKASSEGKAIRLRLKADGPVMLNGDRGLSRKGREPGNASYYYSIPRLATSGTIRVDGEEFDVAGLSWLDREWGTTSLEQSQAGWDWFGLQLDDGRALMFYRLRQKDGSTDPVSAGTLLQVDGTMRSLAAADLQLEIGAWWRSPKSGSRYPAHWRIRLPSEGLDLEVVPLLADQELNATTVRYWEGAVVVRDVKSGSSRGSGYVELTGYDGMKR</sequence>
<evidence type="ECO:0000313" key="2">
    <source>
        <dbReference type="EMBL" id="MBT1073562.1"/>
    </source>
</evidence>
<dbReference type="InterPro" id="IPR010791">
    <property type="entry name" value="AttH_dom"/>
</dbReference>
<evidence type="ECO:0000259" key="1">
    <source>
        <dbReference type="Pfam" id="PF07143"/>
    </source>
</evidence>
<dbReference type="Proteomes" id="UP000784128">
    <property type="component" value="Unassembled WGS sequence"/>
</dbReference>
<dbReference type="RefSeq" id="WP_214301647.1">
    <property type="nucleotide sequence ID" value="NZ_JAHDYS010000025.1"/>
</dbReference>
<comment type="caution">
    <text evidence="2">The sequence shown here is derived from an EMBL/GenBank/DDBJ whole genome shotgun (WGS) entry which is preliminary data.</text>
</comment>
<dbReference type="SUPFAM" id="SSF159245">
    <property type="entry name" value="AttH-like"/>
    <property type="match status" value="1"/>
</dbReference>
<evidence type="ECO:0000313" key="3">
    <source>
        <dbReference type="Proteomes" id="UP000784128"/>
    </source>
</evidence>
<dbReference type="InterPro" id="IPR023374">
    <property type="entry name" value="AttH-like_dom_sf"/>
</dbReference>
<organism evidence="2 3">
    <name type="scientific">Pelotalea chapellei</name>
    <dbReference type="NCBI Taxonomy" id="44671"/>
    <lineage>
        <taxon>Bacteria</taxon>
        <taxon>Pseudomonadati</taxon>
        <taxon>Thermodesulfobacteriota</taxon>
        <taxon>Desulfuromonadia</taxon>
        <taxon>Geobacterales</taxon>
        <taxon>Geobacteraceae</taxon>
        <taxon>Pelotalea</taxon>
    </lineage>
</organism>
<dbReference type="Gene3D" id="2.40.370.10">
    <property type="entry name" value="AttH-like domain"/>
    <property type="match status" value="2"/>
</dbReference>
<reference evidence="2 3" key="1">
    <citation type="submission" date="2021-05" db="EMBL/GenBank/DDBJ databases">
        <title>The draft genome of Geobacter chapellei DSM 13688.</title>
        <authorList>
            <person name="Xu Z."/>
            <person name="Masuda Y."/>
            <person name="Itoh H."/>
            <person name="Senoo K."/>
        </authorList>
    </citation>
    <scope>NUCLEOTIDE SEQUENCE [LARGE SCALE GENOMIC DNA]</scope>
    <source>
        <strain evidence="2 3">DSM 13688</strain>
    </source>
</reference>
<gene>
    <name evidence="2" type="ORF">KJB30_17410</name>
</gene>
<name>A0ABS5UCZ1_9BACT</name>
<dbReference type="Pfam" id="PF17186">
    <property type="entry name" value="Lipocalin_9"/>
    <property type="match status" value="1"/>
</dbReference>
<proteinExistence type="predicted"/>
<dbReference type="Pfam" id="PF07143">
    <property type="entry name" value="CrtC"/>
    <property type="match status" value="1"/>
</dbReference>
<feature type="domain" description="AttH" evidence="1">
    <location>
        <begin position="71"/>
        <end position="245"/>
    </location>
</feature>
<accession>A0ABS5UCZ1</accession>
<dbReference type="PANTHER" id="PTHR38591">
    <property type="entry name" value="HYDROLASE"/>
    <property type="match status" value="1"/>
</dbReference>
<protein>
    <submittedName>
        <fullName evidence="2">Carotenoid 1,2-hydratase</fullName>
    </submittedName>
</protein>
<keyword evidence="3" id="KW-1185">Reference proteome</keyword>
<dbReference type="EMBL" id="JAHDYS010000025">
    <property type="protein sequence ID" value="MBT1073562.1"/>
    <property type="molecule type" value="Genomic_DNA"/>
</dbReference>